<dbReference type="AlphaFoldDB" id="A0A9Q1JLH2"/>
<dbReference type="EMBL" id="JAKOGI010001053">
    <property type="protein sequence ID" value="KAJ8428089.1"/>
    <property type="molecule type" value="Genomic_DNA"/>
</dbReference>
<evidence type="ECO:0000313" key="3">
    <source>
        <dbReference type="Proteomes" id="UP001153076"/>
    </source>
</evidence>
<reference evidence="2" key="1">
    <citation type="submission" date="2022-04" db="EMBL/GenBank/DDBJ databases">
        <title>Carnegiea gigantea Genome sequencing and assembly v2.</title>
        <authorList>
            <person name="Copetti D."/>
            <person name="Sanderson M.J."/>
            <person name="Burquez A."/>
            <person name="Wojciechowski M.F."/>
        </authorList>
    </citation>
    <scope>NUCLEOTIDE SEQUENCE</scope>
    <source>
        <strain evidence="2">SGP5-SGP5p</strain>
        <tissue evidence="2">Aerial part</tissue>
    </source>
</reference>
<feature type="region of interest" description="Disordered" evidence="1">
    <location>
        <begin position="135"/>
        <end position="156"/>
    </location>
</feature>
<gene>
    <name evidence="2" type="ORF">Cgig2_024801</name>
</gene>
<evidence type="ECO:0000313" key="2">
    <source>
        <dbReference type="EMBL" id="KAJ8428089.1"/>
    </source>
</evidence>
<proteinExistence type="predicted"/>
<accession>A0A9Q1JLH2</accession>
<dbReference type="Proteomes" id="UP001153076">
    <property type="component" value="Unassembled WGS sequence"/>
</dbReference>
<feature type="compositionally biased region" description="Low complexity" evidence="1">
    <location>
        <begin position="1"/>
        <end position="16"/>
    </location>
</feature>
<name>A0A9Q1JLH2_9CARY</name>
<keyword evidence="3" id="KW-1185">Reference proteome</keyword>
<protein>
    <submittedName>
        <fullName evidence="2">Uncharacterized protein</fullName>
    </submittedName>
</protein>
<evidence type="ECO:0000256" key="1">
    <source>
        <dbReference type="SAM" id="MobiDB-lite"/>
    </source>
</evidence>
<organism evidence="2 3">
    <name type="scientific">Carnegiea gigantea</name>
    <dbReference type="NCBI Taxonomy" id="171969"/>
    <lineage>
        <taxon>Eukaryota</taxon>
        <taxon>Viridiplantae</taxon>
        <taxon>Streptophyta</taxon>
        <taxon>Embryophyta</taxon>
        <taxon>Tracheophyta</taxon>
        <taxon>Spermatophyta</taxon>
        <taxon>Magnoliopsida</taxon>
        <taxon>eudicotyledons</taxon>
        <taxon>Gunneridae</taxon>
        <taxon>Pentapetalae</taxon>
        <taxon>Caryophyllales</taxon>
        <taxon>Cactineae</taxon>
        <taxon>Cactaceae</taxon>
        <taxon>Cactoideae</taxon>
        <taxon>Echinocereeae</taxon>
        <taxon>Carnegiea</taxon>
    </lineage>
</organism>
<comment type="caution">
    <text evidence="2">The sequence shown here is derived from an EMBL/GenBank/DDBJ whole genome shotgun (WGS) entry which is preliminary data.</text>
</comment>
<sequence>MGKKTTTSGPSSSGASKRVKTITPTPSTNVPLVYAQVARDFFFPFQTPQKPLTLTLLIRYMMMILIWKEMRMSLKPKEGTLVPAPPPDDEGYDPLLTRSHTRPASSGFNEAHFYQYMDDYSSHLNLRLDAIGERQQKHAQDQQELLRRQMKFDHRQ</sequence>
<feature type="region of interest" description="Disordered" evidence="1">
    <location>
        <begin position="1"/>
        <end position="23"/>
    </location>
</feature>